<evidence type="ECO:0000313" key="1">
    <source>
        <dbReference type="EMBL" id="VFJ77525.1"/>
    </source>
</evidence>
<gene>
    <name evidence="1" type="ORF">BECKFW1821C_GA0114237_112711</name>
</gene>
<dbReference type="AlphaFoldDB" id="A0A450U304"/>
<sequence>MPRISVAVVDHVMVYWKEEKRVSDGLGQMLDYALEIRQSFLGSDL</sequence>
<name>A0A450U304_9GAMM</name>
<organism evidence="1">
    <name type="scientific">Candidatus Kentrum sp. FW</name>
    <dbReference type="NCBI Taxonomy" id="2126338"/>
    <lineage>
        <taxon>Bacteria</taxon>
        <taxon>Pseudomonadati</taxon>
        <taxon>Pseudomonadota</taxon>
        <taxon>Gammaproteobacteria</taxon>
        <taxon>Candidatus Kentrum</taxon>
    </lineage>
</organism>
<reference evidence="1" key="1">
    <citation type="submission" date="2019-02" db="EMBL/GenBank/DDBJ databases">
        <authorList>
            <person name="Gruber-Vodicka R. H."/>
            <person name="Seah K. B. B."/>
        </authorList>
    </citation>
    <scope>NUCLEOTIDE SEQUENCE</scope>
    <source>
        <strain evidence="1">BECK_BZ131</strain>
    </source>
</reference>
<proteinExistence type="predicted"/>
<accession>A0A450U304</accession>
<dbReference type="EMBL" id="CAADFE010000127">
    <property type="protein sequence ID" value="VFJ77525.1"/>
    <property type="molecule type" value="Genomic_DNA"/>
</dbReference>
<protein>
    <submittedName>
        <fullName evidence="1">Uncharacterized protein</fullName>
    </submittedName>
</protein>